<dbReference type="Pfam" id="PF04860">
    <property type="entry name" value="Phage_portal"/>
    <property type="match status" value="1"/>
</dbReference>
<dbReference type="InterPro" id="IPR006944">
    <property type="entry name" value="Phage/GTA_portal"/>
</dbReference>
<reference evidence="1" key="1">
    <citation type="submission" date="2019-01" db="EMBL/GenBank/DDBJ databases">
        <authorList>
            <consortium name="GenomeTrakr network: Whole genome sequencing for foodborne pathogen traceback"/>
        </authorList>
    </citation>
    <scope>NUCLEOTIDE SEQUENCE</scope>
    <source>
        <strain evidence="1">FSIS21923151</strain>
    </source>
</reference>
<organism evidence="1">
    <name type="scientific">Salmonella enterica subsp. enterica serovar Bredeney</name>
    <dbReference type="NCBI Taxonomy" id="134047"/>
    <lineage>
        <taxon>Bacteria</taxon>
        <taxon>Pseudomonadati</taxon>
        <taxon>Pseudomonadota</taxon>
        <taxon>Gammaproteobacteria</taxon>
        <taxon>Enterobacterales</taxon>
        <taxon>Enterobacteriaceae</taxon>
        <taxon>Salmonella</taxon>
    </lineage>
</organism>
<dbReference type="EMBL" id="AAHVHP010000106">
    <property type="protein sequence ID" value="ECA7332283.1"/>
    <property type="molecule type" value="Genomic_DNA"/>
</dbReference>
<dbReference type="AlphaFoldDB" id="A0A5X7IBR6"/>
<comment type="caution">
    <text evidence="1">The sequence shown here is derived from an EMBL/GenBank/DDBJ whole genome shotgun (WGS) entry which is preliminary data.</text>
</comment>
<accession>A0A5X7IBR6</accession>
<feature type="non-terminal residue" evidence="1">
    <location>
        <position position="133"/>
    </location>
</feature>
<sequence length="133" mass="14852">MANNKHPGRIKSALLNWLGVPVSLTNGEFWREWFGTSSSGKVVTADKIIRLSAVWACVRLLSESVSTLPLKIYERQADGSRKLASDNPAYQVLCRRPNPEMTPSRFMLMVVASICLRGNAFVEKLFIGRKLVS</sequence>
<evidence type="ECO:0000313" key="1">
    <source>
        <dbReference type="EMBL" id="ECA7332283.1"/>
    </source>
</evidence>
<gene>
    <name evidence="1" type="ORF">EPA75_25480</name>
</gene>
<name>A0A5X7IBR6_SALET</name>
<proteinExistence type="predicted"/>
<protein>
    <submittedName>
        <fullName evidence="1">Phage portal protein</fullName>
    </submittedName>
</protein>